<feature type="region of interest" description="Disordered" evidence="1">
    <location>
        <begin position="251"/>
        <end position="286"/>
    </location>
</feature>
<organism evidence="3 4">
    <name type="scientific">Ambrosiozyma monospora</name>
    <name type="common">Yeast</name>
    <name type="synonym">Endomycopsis monosporus</name>
    <dbReference type="NCBI Taxonomy" id="43982"/>
    <lineage>
        <taxon>Eukaryota</taxon>
        <taxon>Fungi</taxon>
        <taxon>Dikarya</taxon>
        <taxon>Ascomycota</taxon>
        <taxon>Saccharomycotina</taxon>
        <taxon>Pichiomycetes</taxon>
        <taxon>Pichiales</taxon>
        <taxon>Pichiaceae</taxon>
        <taxon>Ambrosiozyma</taxon>
    </lineage>
</organism>
<proteinExistence type="predicted"/>
<sequence>MKFSTSVLFTVVTSSAMASSDASASDIPPSSTVVSVPSSLSSAVVDLNDPVQKSIISIIGRVLTGGSLFAGSPVNNKIKRDLESIVSASYAPTATNAQASSSITPSVQIDLNDPVQKNIISDINNFLKNAVSGIVKRDEAASSADQLAQLVANLAAAVSSASASSASVTPSATATNVKRDFDIESAASYTPSATISSYAAYASASSSAVVDANDPVQKAIWNIIFRLPLNFGGRNNNKLKRDLESLISVPTGTSSESSVSVDLSDTVQQAPTATNDQASSSATSSVQIDLSDPVQKNIISDIDNFLKNAVSGIVKRDDAASSADQLAQLVANLAAAVSSASASSASVTPSATATNVKRDFDIESTASYTPSATISSYAAYASASSSAVVDPNDPVQKSIWSIIGKLAPSIHGLFGGHNNNKLKRDLESLISVPTGTSASASASESSVSVDLSDPVQKAIWGDIGKTVMGTISKRDVDGLTDAQRKYLNYWSMQNFGCGMVNGRRSVLEISCKREVTNVDQLDQLVAELAAAASSAASASAISSTAISSLL</sequence>
<dbReference type="EMBL" id="BSXU01001849">
    <property type="protein sequence ID" value="GMG31652.1"/>
    <property type="molecule type" value="Genomic_DNA"/>
</dbReference>
<feature type="chain" id="PRO_5040836159" evidence="2">
    <location>
        <begin position="25"/>
        <end position="550"/>
    </location>
</feature>
<comment type="caution">
    <text evidence="3">The sequence shown here is derived from an EMBL/GenBank/DDBJ whole genome shotgun (WGS) entry which is preliminary data.</text>
</comment>
<accession>A0A9W6YY69</accession>
<name>A0A9W6YY69_AMBMO</name>
<evidence type="ECO:0000256" key="2">
    <source>
        <dbReference type="SAM" id="SignalP"/>
    </source>
</evidence>
<feature type="compositionally biased region" description="Polar residues" evidence="1">
    <location>
        <begin position="268"/>
        <end position="286"/>
    </location>
</feature>
<evidence type="ECO:0000256" key="1">
    <source>
        <dbReference type="SAM" id="MobiDB-lite"/>
    </source>
</evidence>
<evidence type="ECO:0000313" key="4">
    <source>
        <dbReference type="Proteomes" id="UP001165063"/>
    </source>
</evidence>
<keyword evidence="4" id="KW-1185">Reference proteome</keyword>
<gene>
    <name evidence="3" type="ORF">Amon01_000401600</name>
</gene>
<dbReference type="AlphaFoldDB" id="A0A9W6YY69"/>
<reference evidence="3" key="1">
    <citation type="submission" date="2023-04" db="EMBL/GenBank/DDBJ databases">
        <title>Ambrosiozyma monospora NBRC 1965.</title>
        <authorList>
            <person name="Ichikawa N."/>
            <person name="Sato H."/>
            <person name="Tonouchi N."/>
        </authorList>
    </citation>
    <scope>NUCLEOTIDE SEQUENCE</scope>
    <source>
        <strain evidence="3">NBRC 1965</strain>
    </source>
</reference>
<feature type="signal peptide" evidence="2">
    <location>
        <begin position="1"/>
        <end position="24"/>
    </location>
</feature>
<evidence type="ECO:0000313" key="3">
    <source>
        <dbReference type="EMBL" id="GMG31652.1"/>
    </source>
</evidence>
<protein>
    <submittedName>
        <fullName evidence="3">Unnamed protein product</fullName>
    </submittedName>
</protein>
<feature type="compositionally biased region" description="Low complexity" evidence="1">
    <location>
        <begin position="251"/>
        <end position="267"/>
    </location>
</feature>
<dbReference type="Proteomes" id="UP001165063">
    <property type="component" value="Unassembled WGS sequence"/>
</dbReference>
<keyword evidence="2" id="KW-0732">Signal</keyword>